<dbReference type="Pfam" id="PF00672">
    <property type="entry name" value="HAMP"/>
    <property type="match status" value="1"/>
</dbReference>
<evidence type="ECO:0000256" key="3">
    <source>
        <dbReference type="ARBA" id="ARBA00006402"/>
    </source>
</evidence>
<evidence type="ECO:0000256" key="15">
    <source>
        <dbReference type="ARBA" id="ARBA00074306"/>
    </source>
</evidence>
<evidence type="ECO:0000256" key="4">
    <source>
        <dbReference type="ARBA" id="ARBA00012438"/>
    </source>
</evidence>
<evidence type="ECO:0000256" key="6">
    <source>
        <dbReference type="ARBA" id="ARBA00022553"/>
    </source>
</evidence>
<feature type="domain" description="Histidine kinase" evidence="17">
    <location>
        <begin position="732"/>
        <end position="963"/>
    </location>
</feature>
<dbReference type="InterPro" id="IPR000700">
    <property type="entry name" value="PAS-assoc_C"/>
</dbReference>
<sequence length="969" mass="108086">MQIKYLTNPILKMSGKVPIGIILVVPFALQTFAAVGLTGWLSLRNGRIAVNDVATQLRAEVTSRIQQHIHSYIETPHQVNQLNVDAIRLGILNVQDSASLRRYFSKQIQTFNKISYIQFGSEQKDFTGVERLDDGKLQVLKSDQSTGYSFQTYAVSELGEPTELLQITPNYDPRIRPWYTAPVLANKPAWTKIYTYFDSPKLAITAAAPVYGDRGELIGVVGCDLLLSQINQFLDSLTIGKSGQTFIVERSGQLVANSTPEPPFILSKGVAKRIMATDSKNALIRSTARYLTKRFGDLSKIDGTYQLDFAIDGERQFLQVTPLSDGRGLNWLIVVAVPEADFMEKINSNTRYTVLLCLGALVVATLLGYLTSRWIVAPIQRLSKAAEGLSRGEWDSTAVDTHLMASVEREDELGILARSFNQMAGQLEESFTTLEDRVESAIADKTQLINSLKKSQQKLALHLHQTPLGAIEWNLNFEVEDWNLSAERIFGYDRLEAVGKHGVDLIVPESAKEYVRQLFITLLTNQGGISSINENVRKDGKIILCQWYNTTLINTEGCIIGVASLVQDVTEFQTTLAQLRASEERFRQLAENIHEVFWIREPHHSQIVYVSPACEKIWHRSSQILCSKPESFWEAIHMDDRDRVKAAFEKQVRGDYDEEYRVVRSPTGATPTEGSVCWVRDRAFPVRNETGEIYRIVGIAEDITQRKLAEEFQKVAQTAQAANQAKSAFLANMSHELRTPLNAIIGYSDLLKEDAEDLGCENFIPDLHKIQTAGKHLLSLISDILDISKIEAGRMELYLETFNPANLIDDVVLTVESLVEKNSNQFEVDCASDLGVMYADVTKTRQILLNLLSNAAKFTKGGIITISVERVTNKTSKIPKPEYSSDSIIFRVADTGIGIPPEQLQHLFQAFMQGDASTTRQYGGTGLGLTISRHFCLMMGGDLQVESELGCGSVFTVRLPAHVELLVSS</sequence>
<keyword evidence="14 16" id="KW-0472">Membrane</keyword>
<feature type="domain" description="PAS" evidence="18">
    <location>
        <begin position="455"/>
        <end position="526"/>
    </location>
</feature>
<comment type="similarity">
    <text evidence="3">In the N-terminal section; belongs to the phytochrome family.</text>
</comment>
<feature type="domain" description="HAMP" evidence="20">
    <location>
        <begin position="373"/>
        <end position="432"/>
    </location>
</feature>
<name>A0A2G4EVC6_9CYAN</name>
<dbReference type="Gene3D" id="1.10.287.130">
    <property type="match status" value="1"/>
</dbReference>
<dbReference type="RefSeq" id="WP_096830291.1">
    <property type="nucleotide sequence ID" value="NZ_NXIB02000204.1"/>
</dbReference>
<dbReference type="GO" id="GO:0005886">
    <property type="term" value="C:plasma membrane"/>
    <property type="evidence" value="ECO:0007669"/>
    <property type="project" value="UniProtKB-SubCell"/>
</dbReference>
<dbReference type="InterPro" id="IPR003660">
    <property type="entry name" value="HAMP_dom"/>
</dbReference>
<dbReference type="Pfam" id="PF00989">
    <property type="entry name" value="PAS"/>
    <property type="match status" value="1"/>
</dbReference>
<dbReference type="FunFam" id="3.30.565.10:FF:000010">
    <property type="entry name" value="Sensor histidine kinase RcsC"/>
    <property type="match status" value="1"/>
</dbReference>
<dbReference type="SUPFAM" id="SSF47384">
    <property type="entry name" value="Homodimeric domain of signal transducing histidine kinase"/>
    <property type="match status" value="1"/>
</dbReference>
<keyword evidence="5" id="KW-1003">Cell membrane</keyword>
<feature type="transmembrane region" description="Helical" evidence="16">
    <location>
        <begin position="20"/>
        <end position="41"/>
    </location>
</feature>
<dbReference type="InterPro" id="IPR033479">
    <property type="entry name" value="dCache_1"/>
</dbReference>
<evidence type="ECO:0000256" key="16">
    <source>
        <dbReference type="SAM" id="Phobius"/>
    </source>
</evidence>
<dbReference type="PANTHER" id="PTHR43047">
    <property type="entry name" value="TWO-COMPONENT HISTIDINE PROTEIN KINASE"/>
    <property type="match status" value="1"/>
</dbReference>
<keyword evidence="9" id="KW-0547">Nucleotide-binding</keyword>
<dbReference type="InterPro" id="IPR036890">
    <property type="entry name" value="HATPase_C_sf"/>
</dbReference>
<dbReference type="InterPro" id="IPR003661">
    <property type="entry name" value="HisK_dim/P_dom"/>
</dbReference>
<dbReference type="Pfam" id="PF00512">
    <property type="entry name" value="HisKA"/>
    <property type="match status" value="1"/>
</dbReference>
<dbReference type="InterPro" id="IPR013655">
    <property type="entry name" value="PAS_fold_3"/>
</dbReference>
<evidence type="ECO:0000259" key="17">
    <source>
        <dbReference type="PROSITE" id="PS50109"/>
    </source>
</evidence>
<comment type="catalytic activity">
    <reaction evidence="1">
        <text>ATP + protein L-histidine = ADP + protein N-phospho-L-histidine.</text>
        <dbReference type="EC" id="2.7.13.3"/>
    </reaction>
</comment>
<dbReference type="CDD" id="cd12913">
    <property type="entry name" value="PDC1_MCP_like"/>
    <property type="match status" value="1"/>
</dbReference>
<proteinExistence type="inferred from homology"/>
<dbReference type="SUPFAM" id="SSF158472">
    <property type="entry name" value="HAMP domain-like"/>
    <property type="match status" value="1"/>
</dbReference>
<accession>A0A2G4EVC6</accession>
<dbReference type="SUPFAM" id="SSF55785">
    <property type="entry name" value="PYP-like sensor domain (PAS domain)"/>
    <property type="match status" value="2"/>
</dbReference>
<protein>
    <recommendedName>
        <fullName evidence="15">Circadian input-output histidine kinase CikA</fullName>
        <ecNumber evidence="4">2.7.13.3</ecNumber>
    </recommendedName>
</protein>
<dbReference type="PROSITE" id="PS50112">
    <property type="entry name" value="PAS"/>
    <property type="match status" value="2"/>
</dbReference>
<evidence type="ECO:0000256" key="11">
    <source>
        <dbReference type="ARBA" id="ARBA00022840"/>
    </source>
</evidence>
<organism evidence="21 22">
    <name type="scientific">Tychonema bourrellyi FEM_GT703</name>
    <dbReference type="NCBI Taxonomy" id="2040638"/>
    <lineage>
        <taxon>Bacteria</taxon>
        <taxon>Bacillati</taxon>
        <taxon>Cyanobacteriota</taxon>
        <taxon>Cyanophyceae</taxon>
        <taxon>Oscillatoriophycideae</taxon>
        <taxon>Oscillatoriales</taxon>
        <taxon>Microcoleaceae</taxon>
        <taxon>Tychonema</taxon>
    </lineage>
</organism>
<dbReference type="InterPro" id="IPR013767">
    <property type="entry name" value="PAS_fold"/>
</dbReference>
<dbReference type="Pfam" id="PF02743">
    <property type="entry name" value="dCache_1"/>
    <property type="match status" value="1"/>
</dbReference>
<gene>
    <name evidence="21" type="ORF">CP500_021765</name>
</gene>
<evidence type="ECO:0000256" key="5">
    <source>
        <dbReference type="ARBA" id="ARBA00022475"/>
    </source>
</evidence>
<feature type="transmembrane region" description="Helical" evidence="16">
    <location>
        <begin position="352"/>
        <end position="371"/>
    </location>
</feature>
<evidence type="ECO:0000259" key="18">
    <source>
        <dbReference type="PROSITE" id="PS50112"/>
    </source>
</evidence>
<evidence type="ECO:0000256" key="2">
    <source>
        <dbReference type="ARBA" id="ARBA00004651"/>
    </source>
</evidence>
<dbReference type="InterPro" id="IPR001610">
    <property type="entry name" value="PAC"/>
</dbReference>
<evidence type="ECO:0000256" key="13">
    <source>
        <dbReference type="ARBA" id="ARBA00023012"/>
    </source>
</evidence>
<dbReference type="PROSITE" id="PS50885">
    <property type="entry name" value="HAMP"/>
    <property type="match status" value="1"/>
</dbReference>
<evidence type="ECO:0000259" key="20">
    <source>
        <dbReference type="PROSITE" id="PS50885"/>
    </source>
</evidence>
<dbReference type="OrthoDB" id="436222at2"/>
<dbReference type="CDD" id="cd00082">
    <property type="entry name" value="HisKA"/>
    <property type="match status" value="1"/>
</dbReference>
<dbReference type="Proteomes" id="UP000226442">
    <property type="component" value="Unassembled WGS sequence"/>
</dbReference>
<dbReference type="InterPro" id="IPR036097">
    <property type="entry name" value="HisK_dim/P_sf"/>
</dbReference>
<dbReference type="CDD" id="cd00130">
    <property type="entry name" value="PAS"/>
    <property type="match status" value="2"/>
</dbReference>
<evidence type="ECO:0000256" key="7">
    <source>
        <dbReference type="ARBA" id="ARBA00022679"/>
    </source>
</evidence>
<dbReference type="InterPro" id="IPR005467">
    <property type="entry name" value="His_kinase_dom"/>
</dbReference>
<keyword evidence="22" id="KW-1185">Reference proteome</keyword>
<dbReference type="SMART" id="SM00387">
    <property type="entry name" value="HATPase_c"/>
    <property type="match status" value="1"/>
</dbReference>
<feature type="domain" description="PAS" evidence="18">
    <location>
        <begin position="582"/>
        <end position="655"/>
    </location>
</feature>
<reference evidence="21" key="1">
    <citation type="submission" date="2017-10" db="EMBL/GenBank/DDBJ databases">
        <title>Draft genome sequence of the planktic cyanobacteria Tychonema bourrellyi isolated from alpine lentic freshwater.</title>
        <authorList>
            <person name="Tett A."/>
            <person name="Armanini F."/>
            <person name="Asnicar F."/>
            <person name="Boscaini A."/>
            <person name="Pasolli E."/>
            <person name="Zolfo M."/>
            <person name="Donati C."/>
            <person name="Salmaso N."/>
            <person name="Segata N."/>
        </authorList>
    </citation>
    <scope>NUCLEOTIDE SEQUENCE</scope>
    <source>
        <strain evidence="21">FEM_GT703</strain>
    </source>
</reference>
<dbReference type="Gene3D" id="6.10.340.10">
    <property type="match status" value="1"/>
</dbReference>
<keyword evidence="11" id="KW-0067">ATP-binding</keyword>
<dbReference type="SMART" id="SM00388">
    <property type="entry name" value="HisKA"/>
    <property type="match status" value="1"/>
</dbReference>
<keyword evidence="6" id="KW-0597">Phosphoprotein</keyword>
<dbReference type="InterPro" id="IPR000014">
    <property type="entry name" value="PAS"/>
</dbReference>
<dbReference type="SMART" id="SM00086">
    <property type="entry name" value="PAC"/>
    <property type="match status" value="2"/>
</dbReference>
<evidence type="ECO:0000256" key="8">
    <source>
        <dbReference type="ARBA" id="ARBA00022692"/>
    </source>
</evidence>
<dbReference type="Gene3D" id="3.30.450.20">
    <property type="entry name" value="PAS domain"/>
    <property type="match status" value="3"/>
</dbReference>
<dbReference type="PROSITE" id="PS50113">
    <property type="entry name" value="PAC"/>
    <property type="match status" value="1"/>
</dbReference>
<dbReference type="Pfam" id="PF08447">
    <property type="entry name" value="PAS_3"/>
    <property type="match status" value="1"/>
</dbReference>
<dbReference type="InterPro" id="IPR004358">
    <property type="entry name" value="Sig_transdc_His_kin-like_C"/>
</dbReference>
<comment type="subcellular location">
    <subcellularLocation>
        <location evidence="2">Cell membrane</location>
        <topology evidence="2">Multi-pass membrane protein</topology>
    </subcellularLocation>
</comment>
<dbReference type="InterPro" id="IPR029151">
    <property type="entry name" value="Sensor-like_sf"/>
</dbReference>
<dbReference type="Pfam" id="PF02518">
    <property type="entry name" value="HATPase_c"/>
    <property type="match status" value="1"/>
</dbReference>
<dbReference type="NCBIfam" id="TIGR00229">
    <property type="entry name" value="sensory_box"/>
    <property type="match status" value="2"/>
</dbReference>
<dbReference type="AlphaFoldDB" id="A0A2G4EVC6"/>
<dbReference type="PROSITE" id="PS50109">
    <property type="entry name" value="HIS_KIN"/>
    <property type="match status" value="1"/>
</dbReference>
<evidence type="ECO:0000256" key="14">
    <source>
        <dbReference type="ARBA" id="ARBA00023136"/>
    </source>
</evidence>
<dbReference type="InterPro" id="IPR003594">
    <property type="entry name" value="HATPase_dom"/>
</dbReference>
<dbReference type="PANTHER" id="PTHR43047:SF63">
    <property type="entry name" value="HISTIDINE KINASE"/>
    <property type="match status" value="1"/>
</dbReference>
<evidence type="ECO:0000256" key="12">
    <source>
        <dbReference type="ARBA" id="ARBA00022989"/>
    </source>
</evidence>
<feature type="domain" description="PAC" evidence="19">
    <location>
        <begin position="656"/>
        <end position="715"/>
    </location>
</feature>
<comment type="caution">
    <text evidence="21">The sequence shown here is derived from an EMBL/GenBank/DDBJ whole genome shotgun (WGS) entry which is preliminary data.</text>
</comment>
<dbReference type="GO" id="GO:0009927">
    <property type="term" value="F:histidine phosphotransfer kinase activity"/>
    <property type="evidence" value="ECO:0007669"/>
    <property type="project" value="TreeGrafter"/>
</dbReference>
<keyword evidence="10 21" id="KW-0418">Kinase</keyword>
<dbReference type="GO" id="GO:0000155">
    <property type="term" value="F:phosphorelay sensor kinase activity"/>
    <property type="evidence" value="ECO:0007669"/>
    <property type="project" value="InterPro"/>
</dbReference>
<evidence type="ECO:0000256" key="10">
    <source>
        <dbReference type="ARBA" id="ARBA00022777"/>
    </source>
</evidence>
<dbReference type="PRINTS" id="PR00344">
    <property type="entry name" value="BCTRLSENSOR"/>
</dbReference>
<dbReference type="EC" id="2.7.13.3" evidence="4"/>
<keyword evidence="12 16" id="KW-1133">Transmembrane helix</keyword>
<dbReference type="EMBL" id="NXIB02000204">
    <property type="protein sequence ID" value="PHX53390.1"/>
    <property type="molecule type" value="Genomic_DNA"/>
</dbReference>
<dbReference type="InterPro" id="IPR035965">
    <property type="entry name" value="PAS-like_dom_sf"/>
</dbReference>
<keyword evidence="13" id="KW-0902">Two-component regulatory system</keyword>
<evidence type="ECO:0000259" key="19">
    <source>
        <dbReference type="PROSITE" id="PS50113"/>
    </source>
</evidence>
<keyword evidence="8 16" id="KW-0812">Transmembrane</keyword>
<dbReference type="SUPFAM" id="SSF103190">
    <property type="entry name" value="Sensory domain-like"/>
    <property type="match status" value="1"/>
</dbReference>
<dbReference type="SUPFAM" id="SSF55874">
    <property type="entry name" value="ATPase domain of HSP90 chaperone/DNA topoisomerase II/histidine kinase"/>
    <property type="match status" value="1"/>
</dbReference>
<dbReference type="CDD" id="cd16922">
    <property type="entry name" value="HATPase_EvgS-ArcB-TorS-like"/>
    <property type="match status" value="1"/>
</dbReference>
<dbReference type="GO" id="GO:0005524">
    <property type="term" value="F:ATP binding"/>
    <property type="evidence" value="ECO:0007669"/>
    <property type="project" value="UniProtKB-KW"/>
</dbReference>
<dbReference type="Gene3D" id="3.30.565.10">
    <property type="entry name" value="Histidine kinase-like ATPase, C-terminal domain"/>
    <property type="match status" value="1"/>
</dbReference>
<evidence type="ECO:0000313" key="22">
    <source>
        <dbReference type="Proteomes" id="UP000226442"/>
    </source>
</evidence>
<dbReference type="GO" id="GO:0006355">
    <property type="term" value="P:regulation of DNA-templated transcription"/>
    <property type="evidence" value="ECO:0007669"/>
    <property type="project" value="InterPro"/>
</dbReference>
<keyword evidence="7" id="KW-0808">Transferase</keyword>
<dbReference type="SMART" id="SM00304">
    <property type="entry name" value="HAMP"/>
    <property type="match status" value="1"/>
</dbReference>
<evidence type="ECO:0000256" key="9">
    <source>
        <dbReference type="ARBA" id="ARBA00022741"/>
    </source>
</evidence>
<dbReference type="CDD" id="cd06225">
    <property type="entry name" value="HAMP"/>
    <property type="match status" value="1"/>
</dbReference>
<dbReference type="SMART" id="SM00091">
    <property type="entry name" value="PAS"/>
    <property type="match status" value="2"/>
</dbReference>
<evidence type="ECO:0000256" key="1">
    <source>
        <dbReference type="ARBA" id="ARBA00000085"/>
    </source>
</evidence>
<evidence type="ECO:0000313" key="21">
    <source>
        <dbReference type="EMBL" id="PHX53390.1"/>
    </source>
</evidence>